<evidence type="ECO:0000256" key="8">
    <source>
        <dbReference type="ARBA" id="ARBA00022729"/>
    </source>
</evidence>
<keyword evidence="9 16" id="KW-1133">Transmembrane helix</keyword>
<feature type="transmembrane region" description="Helical" evidence="16">
    <location>
        <begin position="343"/>
        <end position="363"/>
    </location>
</feature>
<dbReference type="PROSITE" id="PS52012">
    <property type="entry name" value="CFEM"/>
    <property type="match status" value="1"/>
</dbReference>
<evidence type="ECO:0000256" key="13">
    <source>
        <dbReference type="ARBA" id="ARBA00038359"/>
    </source>
</evidence>
<evidence type="ECO:0000313" key="20">
    <source>
        <dbReference type="Proteomes" id="UP000770015"/>
    </source>
</evidence>
<dbReference type="Proteomes" id="UP000770015">
    <property type="component" value="Unassembled WGS sequence"/>
</dbReference>
<feature type="disulfide bond" evidence="14">
    <location>
        <begin position="49"/>
        <end position="56"/>
    </location>
</feature>
<comment type="similarity">
    <text evidence="4">Belongs to the RBT5 family.</text>
</comment>
<organism evidence="19 20">
    <name type="scientific">Plectosphaerella plurivora</name>
    <dbReference type="NCBI Taxonomy" id="936078"/>
    <lineage>
        <taxon>Eukaryota</taxon>
        <taxon>Fungi</taxon>
        <taxon>Dikarya</taxon>
        <taxon>Ascomycota</taxon>
        <taxon>Pezizomycotina</taxon>
        <taxon>Sordariomycetes</taxon>
        <taxon>Hypocreomycetidae</taxon>
        <taxon>Glomerellales</taxon>
        <taxon>Plectosphaerellaceae</taxon>
        <taxon>Plectosphaerella</taxon>
    </lineage>
</organism>
<evidence type="ECO:0000256" key="16">
    <source>
        <dbReference type="SAM" id="Phobius"/>
    </source>
</evidence>
<feature type="transmembrane region" description="Helical" evidence="16">
    <location>
        <begin position="215"/>
        <end position="237"/>
    </location>
</feature>
<evidence type="ECO:0000256" key="12">
    <source>
        <dbReference type="ARBA" id="ARBA00023288"/>
    </source>
</evidence>
<keyword evidence="11 14" id="KW-1015">Disulfide bond</keyword>
<feature type="disulfide bond" evidence="14">
    <location>
        <begin position="39"/>
        <end position="70"/>
    </location>
</feature>
<dbReference type="PANTHER" id="PTHR33048">
    <property type="entry name" value="PTH11-LIKE INTEGRAL MEMBRANE PROTEIN (AFU_ORTHOLOGUE AFUA_5G11245)"/>
    <property type="match status" value="1"/>
</dbReference>
<evidence type="ECO:0000256" key="10">
    <source>
        <dbReference type="ARBA" id="ARBA00023136"/>
    </source>
</evidence>
<evidence type="ECO:0000256" key="3">
    <source>
        <dbReference type="ARBA" id="ARBA00004613"/>
    </source>
</evidence>
<feature type="transmembrane region" description="Helical" evidence="16">
    <location>
        <begin position="257"/>
        <end position="277"/>
    </location>
</feature>
<evidence type="ECO:0000256" key="6">
    <source>
        <dbReference type="ARBA" id="ARBA00022622"/>
    </source>
</evidence>
<keyword evidence="5" id="KW-0964">Secreted</keyword>
<feature type="domain" description="CFEM" evidence="18">
    <location>
        <begin position="7"/>
        <end position="118"/>
    </location>
</feature>
<keyword evidence="8 17" id="KW-0732">Signal</keyword>
<evidence type="ECO:0000256" key="4">
    <source>
        <dbReference type="ARBA" id="ARBA00010031"/>
    </source>
</evidence>
<keyword evidence="6" id="KW-0325">Glycoprotein</keyword>
<feature type="disulfide bond" evidence="14">
    <location>
        <begin position="35"/>
        <end position="75"/>
    </location>
</feature>
<dbReference type="InterPro" id="IPR052337">
    <property type="entry name" value="SAT4-like"/>
</dbReference>
<dbReference type="InterPro" id="IPR008427">
    <property type="entry name" value="Extracellular_membr_CFEM_dom"/>
</dbReference>
<keyword evidence="12" id="KW-0449">Lipoprotein</keyword>
<proteinExistence type="inferred from homology"/>
<feature type="transmembrane region" description="Helical" evidence="16">
    <location>
        <begin position="177"/>
        <end position="203"/>
    </location>
</feature>
<dbReference type="GO" id="GO:0098552">
    <property type="term" value="C:side of membrane"/>
    <property type="evidence" value="ECO:0007669"/>
    <property type="project" value="UniProtKB-KW"/>
</dbReference>
<evidence type="ECO:0000256" key="14">
    <source>
        <dbReference type="PROSITE-ProRule" id="PRU01356"/>
    </source>
</evidence>
<keyword evidence="6" id="KW-0336">GPI-anchor</keyword>
<protein>
    <submittedName>
        <fullName evidence="19">CFEM domain-containing protein</fullName>
    </submittedName>
</protein>
<dbReference type="PANTHER" id="PTHR33048:SF143">
    <property type="entry name" value="EXTRACELLULAR MEMBRANE PROTEIN CFEM DOMAIN-CONTAINING PROTEIN-RELATED"/>
    <property type="match status" value="1"/>
</dbReference>
<feature type="transmembrane region" description="Helical" evidence="16">
    <location>
        <begin position="104"/>
        <end position="123"/>
    </location>
</feature>
<feature type="region of interest" description="Disordered" evidence="15">
    <location>
        <begin position="377"/>
        <end position="422"/>
    </location>
</feature>
<evidence type="ECO:0000256" key="1">
    <source>
        <dbReference type="ARBA" id="ARBA00004141"/>
    </source>
</evidence>
<comment type="caution">
    <text evidence="14">Lacks conserved residue(s) required for the propagation of feature annotation.</text>
</comment>
<reference evidence="19" key="1">
    <citation type="journal article" date="2021" name="Nat. Commun.">
        <title>Genetic determinants of endophytism in the Arabidopsis root mycobiome.</title>
        <authorList>
            <person name="Mesny F."/>
            <person name="Miyauchi S."/>
            <person name="Thiergart T."/>
            <person name="Pickel B."/>
            <person name="Atanasova L."/>
            <person name="Karlsson M."/>
            <person name="Huettel B."/>
            <person name="Barry K.W."/>
            <person name="Haridas S."/>
            <person name="Chen C."/>
            <person name="Bauer D."/>
            <person name="Andreopoulos W."/>
            <person name="Pangilinan J."/>
            <person name="LaButti K."/>
            <person name="Riley R."/>
            <person name="Lipzen A."/>
            <person name="Clum A."/>
            <person name="Drula E."/>
            <person name="Henrissat B."/>
            <person name="Kohler A."/>
            <person name="Grigoriev I.V."/>
            <person name="Martin F.M."/>
            <person name="Hacquard S."/>
        </authorList>
    </citation>
    <scope>NUCLEOTIDE SEQUENCE</scope>
    <source>
        <strain evidence="19">MPI-SDFR-AT-0117</strain>
    </source>
</reference>
<evidence type="ECO:0000256" key="9">
    <source>
        <dbReference type="ARBA" id="ARBA00022989"/>
    </source>
</evidence>
<comment type="similarity">
    <text evidence="13">Belongs to the SAT4 family.</text>
</comment>
<dbReference type="GO" id="GO:0005576">
    <property type="term" value="C:extracellular region"/>
    <property type="evidence" value="ECO:0007669"/>
    <property type="project" value="UniProtKB-SubCell"/>
</dbReference>
<evidence type="ECO:0000256" key="5">
    <source>
        <dbReference type="ARBA" id="ARBA00022525"/>
    </source>
</evidence>
<evidence type="ECO:0000256" key="15">
    <source>
        <dbReference type="SAM" id="MobiDB-lite"/>
    </source>
</evidence>
<evidence type="ECO:0000256" key="7">
    <source>
        <dbReference type="ARBA" id="ARBA00022692"/>
    </source>
</evidence>
<dbReference type="Pfam" id="PF20684">
    <property type="entry name" value="Fung_rhodopsin"/>
    <property type="match status" value="1"/>
</dbReference>
<feature type="transmembrane region" description="Helical" evidence="16">
    <location>
        <begin position="298"/>
        <end position="323"/>
    </location>
</feature>
<dbReference type="Pfam" id="PF05730">
    <property type="entry name" value="CFEM"/>
    <property type="match status" value="1"/>
</dbReference>
<feature type="signal peptide" evidence="17">
    <location>
        <begin position="1"/>
        <end position="21"/>
    </location>
</feature>
<name>A0A9P8V0V9_9PEZI</name>
<evidence type="ECO:0000259" key="18">
    <source>
        <dbReference type="PROSITE" id="PS52012"/>
    </source>
</evidence>
<dbReference type="AlphaFoldDB" id="A0A9P8V0V9"/>
<keyword evidence="20" id="KW-1185">Reference proteome</keyword>
<feature type="disulfide bond" evidence="14">
    <location>
        <begin position="58"/>
        <end position="91"/>
    </location>
</feature>
<dbReference type="OrthoDB" id="2496787at2759"/>
<keyword evidence="10 16" id="KW-0472">Membrane</keyword>
<comment type="caution">
    <text evidence="19">The sequence shown here is derived from an EMBL/GenBank/DDBJ whole genome shotgun (WGS) entry which is preliminary data.</text>
</comment>
<dbReference type="InterPro" id="IPR049326">
    <property type="entry name" value="Rhodopsin_dom_fungi"/>
</dbReference>
<evidence type="ECO:0000313" key="19">
    <source>
        <dbReference type="EMBL" id="KAH6669719.1"/>
    </source>
</evidence>
<feature type="chain" id="PRO_5040110652" evidence="17">
    <location>
        <begin position="22"/>
        <end position="471"/>
    </location>
</feature>
<keyword evidence="7 16" id="KW-0812">Transmembrane</keyword>
<evidence type="ECO:0000256" key="2">
    <source>
        <dbReference type="ARBA" id="ARBA00004589"/>
    </source>
</evidence>
<accession>A0A9P8V0V9</accession>
<evidence type="ECO:0000256" key="11">
    <source>
        <dbReference type="ARBA" id="ARBA00023157"/>
    </source>
</evidence>
<evidence type="ECO:0000256" key="17">
    <source>
        <dbReference type="SAM" id="SignalP"/>
    </source>
</evidence>
<gene>
    <name evidence="19" type="ORF">F5X68DRAFT_249156</name>
</gene>
<sequence>MRTNVLSILVWVVAGLVPALAQGSTEDALALLPSCASTCLITAVLESACSPTNQTCVCTDAPLQKAVETCVLTTCTPKQALTTMNITSSTCGAPIRNRSREFNAISISLGTITNLIVVIRIAYQHFSSAGSLGWDDLFIVITLCTGLPGTVINSVGLAPNGLGQDVWRVPFDILTTFIRWFYVQEILYFSQIAFLKTSILLFYKRIFGHTQINMFIVGTLAFNALYGLVFVFLAAFQCRPISYYWTNWDHEHTGTCLNINAIAWANAAVSIALDLWMLALPLSQIRSLNLHWKKKVGVAMMFCVGTFVTVVSILRLQSLVAFATSHNPTWDQYAVANWSTIEINVGIICACMPAMRLVLVRIFPRILGSTKQYPSYPGGHSGGHYNRSNDPHKLGGSRKLGSESVVRTANKEERPLPPVPLSSGKRGRGIILTRDVTIDYHDETSLVQLRDVERLSMKDGSSRGSTPVTLE</sequence>
<comment type="subcellular location">
    <subcellularLocation>
        <location evidence="2">Membrane</location>
        <topology evidence="2">Lipid-anchor</topology>
        <topology evidence="2">GPI-anchor</topology>
    </subcellularLocation>
    <subcellularLocation>
        <location evidence="1">Membrane</location>
        <topology evidence="1">Multi-pass membrane protein</topology>
    </subcellularLocation>
    <subcellularLocation>
        <location evidence="3">Secreted</location>
    </subcellularLocation>
</comment>
<dbReference type="EMBL" id="JAGSXJ010000031">
    <property type="protein sequence ID" value="KAH6669719.1"/>
    <property type="molecule type" value="Genomic_DNA"/>
</dbReference>